<name>A0A0N4WEW7_HAEPC</name>
<gene>
    <name evidence="2" type="ORF">HPLM_LOCUS9202</name>
</gene>
<feature type="signal peptide" evidence="1">
    <location>
        <begin position="1"/>
        <end position="19"/>
    </location>
</feature>
<dbReference type="WBParaSite" id="HPLM_0000921001-mRNA-1">
    <property type="protein sequence ID" value="HPLM_0000921001-mRNA-1"/>
    <property type="gene ID" value="HPLM_0000921001"/>
</dbReference>
<evidence type="ECO:0000313" key="2">
    <source>
        <dbReference type="EMBL" id="VDO36860.1"/>
    </source>
</evidence>
<keyword evidence="1" id="KW-0732">Signal</keyword>
<feature type="chain" id="PRO_5043123642" evidence="1">
    <location>
        <begin position="20"/>
        <end position="107"/>
    </location>
</feature>
<evidence type="ECO:0000313" key="4">
    <source>
        <dbReference type="WBParaSite" id="HPLM_0000921001-mRNA-1"/>
    </source>
</evidence>
<dbReference type="Proteomes" id="UP000268014">
    <property type="component" value="Unassembled WGS sequence"/>
</dbReference>
<keyword evidence="3" id="KW-1185">Reference proteome</keyword>
<proteinExistence type="predicted"/>
<accession>A0A0N4WEW7</accession>
<organism evidence="4">
    <name type="scientific">Haemonchus placei</name>
    <name type="common">Barber's pole worm</name>
    <dbReference type="NCBI Taxonomy" id="6290"/>
    <lineage>
        <taxon>Eukaryota</taxon>
        <taxon>Metazoa</taxon>
        <taxon>Ecdysozoa</taxon>
        <taxon>Nematoda</taxon>
        <taxon>Chromadorea</taxon>
        <taxon>Rhabditida</taxon>
        <taxon>Rhabditina</taxon>
        <taxon>Rhabditomorpha</taxon>
        <taxon>Strongyloidea</taxon>
        <taxon>Trichostrongylidae</taxon>
        <taxon>Haemonchus</taxon>
    </lineage>
</organism>
<protein>
    <submittedName>
        <fullName evidence="4">Secreted protein</fullName>
    </submittedName>
</protein>
<evidence type="ECO:0000256" key="1">
    <source>
        <dbReference type="SAM" id="SignalP"/>
    </source>
</evidence>
<reference evidence="2 3" key="2">
    <citation type="submission" date="2018-11" db="EMBL/GenBank/DDBJ databases">
        <authorList>
            <consortium name="Pathogen Informatics"/>
        </authorList>
    </citation>
    <scope>NUCLEOTIDE SEQUENCE [LARGE SCALE GENOMIC DNA]</scope>
    <source>
        <strain evidence="2 3">MHpl1</strain>
    </source>
</reference>
<dbReference type="AlphaFoldDB" id="A0A0N4WEW7"/>
<dbReference type="EMBL" id="UZAF01017014">
    <property type="protein sequence ID" value="VDO36860.1"/>
    <property type="molecule type" value="Genomic_DNA"/>
</dbReference>
<sequence length="107" mass="11486">MAILFVVLFIRLGLIIVVAAPVSATSATASTTTIAPTRAAASASLKITYDYSKNIVRNVQWQCKLNFEELERVSRYSTVISVSGSGDGISYFFGIGRYVTGLSSRLG</sequence>
<evidence type="ECO:0000313" key="3">
    <source>
        <dbReference type="Proteomes" id="UP000268014"/>
    </source>
</evidence>
<reference evidence="4" key="1">
    <citation type="submission" date="2017-02" db="UniProtKB">
        <authorList>
            <consortium name="WormBaseParasite"/>
        </authorList>
    </citation>
    <scope>IDENTIFICATION</scope>
</reference>